<dbReference type="GO" id="GO:0046872">
    <property type="term" value="F:metal ion binding"/>
    <property type="evidence" value="ECO:0007669"/>
    <property type="project" value="UniProtKB-KW"/>
</dbReference>
<feature type="binding site" evidence="7">
    <location>
        <position position="156"/>
    </location>
    <ligand>
        <name>a divalent metal cation</name>
        <dbReference type="ChEBI" id="CHEBI:60240"/>
        <label>2</label>
    </ligand>
</feature>
<dbReference type="STRING" id="241244.ATY39_11345"/>
<dbReference type="SUPFAM" id="SSF51556">
    <property type="entry name" value="Metallo-dependent hydrolases"/>
    <property type="match status" value="1"/>
</dbReference>
<dbReference type="PANTHER" id="PTHR10060:SF15">
    <property type="entry name" value="DEOXYRIBONUCLEASE TATDN1"/>
    <property type="match status" value="1"/>
</dbReference>
<evidence type="ECO:0000313" key="8">
    <source>
        <dbReference type="EMBL" id="AMW99961.1"/>
    </source>
</evidence>
<dbReference type="GO" id="GO:0004527">
    <property type="term" value="F:exonuclease activity"/>
    <property type="evidence" value="ECO:0007669"/>
    <property type="project" value="UniProtKB-KW"/>
</dbReference>
<feature type="binding site" evidence="7">
    <location>
        <position position="95"/>
    </location>
    <ligand>
        <name>a divalent metal cation</name>
        <dbReference type="ChEBI" id="CHEBI:60240"/>
        <label>1</label>
    </ligand>
</feature>
<dbReference type="FunFam" id="3.20.20.140:FF:000018">
    <property type="entry name" value="3'-5' ssDNA/RNA exonuclease TatD"/>
    <property type="match status" value="1"/>
</dbReference>
<dbReference type="PANTHER" id="PTHR10060">
    <property type="entry name" value="TATD FAMILY DEOXYRIBONUCLEASE"/>
    <property type="match status" value="1"/>
</dbReference>
<evidence type="ECO:0000256" key="7">
    <source>
        <dbReference type="PIRSR" id="PIRSR005902-1"/>
    </source>
</evidence>
<evidence type="ECO:0000313" key="9">
    <source>
        <dbReference type="Proteomes" id="UP000076021"/>
    </source>
</evidence>
<dbReference type="InterPro" id="IPR001130">
    <property type="entry name" value="TatD-like"/>
</dbReference>
<dbReference type="Pfam" id="PF01026">
    <property type="entry name" value="TatD_DNase"/>
    <property type="match status" value="1"/>
</dbReference>
<dbReference type="KEGG" id="rst:ATY39_11345"/>
<dbReference type="InterPro" id="IPR032466">
    <property type="entry name" value="Metal_Hydrolase"/>
</dbReference>
<dbReference type="PROSITE" id="PS01091">
    <property type="entry name" value="TATD_3"/>
    <property type="match status" value="1"/>
</dbReference>
<feature type="binding site" evidence="7">
    <location>
        <position position="131"/>
    </location>
    <ligand>
        <name>a divalent metal cation</name>
        <dbReference type="ChEBI" id="CHEBI:60240"/>
        <label>2</label>
    </ligand>
</feature>
<keyword evidence="5" id="KW-0269">Exonuclease</keyword>
<dbReference type="InterPro" id="IPR050891">
    <property type="entry name" value="TatD-type_Hydrolase"/>
</dbReference>
<protein>
    <submittedName>
        <fullName evidence="8">Hydrolase TatD</fullName>
    </submittedName>
</protein>
<dbReference type="RefSeq" id="WP_066789842.1">
    <property type="nucleotide sequence ID" value="NZ_CP014806.1"/>
</dbReference>
<dbReference type="OrthoDB" id="9775608at2"/>
<organism evidence="8 9">
    <name type="scientific">Rummeliibacillus stabekisii</name>
    <dbReference type="NCBI Taxonomy" id="241244"/>
    <lineage>
        <taxon>Bacteria</taxon>
        <taxon>Bacillati</taxon>
        <taxon>Bacillota</taxon>
        <taxon>Bacilli</taxon>
        <taxon>Bacillales</taxon>
        <taxon>Caryophanaceae</taxon>
        <taxon>Rummeliibacillus</taxon>
    </lineage>
</organism>
<reference evidence="8 9" key="1">
    <citation type="journal article" date="2016" name="Genome Announc.">
        <title>Whole-Genome Sequence of Rummeliibacillus stabekisii Strain PP9 Isolated from Antarctic Soil.</title>
        <authorList>
            <person name="da Mota F.F."/>
            <person name="Vollu R.E."/>
            <person name="Jurelevicius D."/>
            <person name="Seldin L."/>
        </authorList>
    </citation>
    <scope>NUCLEOTIDE SEQUENCE [LARGE SCALE GENOMIC DNA]</scope>
    <source>
        <strain evidence="8 9">PP9</strain>
    </source>
</reference>
<dbReference type="GO" id="GO:0004536">
    <property type="term" value="F:DNA nuclease activity"/>
    <property type="evidence" value="ECO:0007669"/>
    <property type="project" value="InterPro"/>
</dbReference>
<proteinExistence type="predicted"/>
<evidence type="ECO:0000256" key="6">
    <source>
        <dbReference type="ARBA" id="ARBA00022842"/>
    </source>
</evidence>
<evidence type="ECO:0000256" key="4">
    <source>
        <dbReference type="ARBA" id="ARBA00022801"/>
    </source>
</evidence>
<evidence type="ECO:0000256" key="5">
    <source>
        <dbReference type="ARBA" id="ARBA00022839"/>
    </source>
</evidence>
<gene>
    <name evidence="8" type="ORF">ATY39_11345</name>
</gene>
<name>A0A143HFE5_9BACL</name>
<keyword evidence="1" id="KW-0963">Cytoplasm</keyword>
<evidence type="ECO:0000256" key="3">
    <source>
        <dbReference type="ARBA" id="ARBA00022723"/>
    </source>
</evidence>
<dbReference type="Proteomes" id="UP000076021">
    <property type="component" value="Chromosome"/>
</dbReference>
<evidence type="ECO:0000256" key="2">
    <source>
        <dbReference type="ARBA" id="ARBA00022722"/>
    </source>
</evidence>
<keyword evidence="6" id="KW-0460">Magnesium</keyword>
<reference evidence="9" key="2">
    <citation type="submission" date="2016-03" db="EMBL/GenBank/DDBJ databases">
        <authorList>
            <person name="Ploux O."/>
        </authorList>
    </citation>
    <scope>NUCLEOTIDE SEQUENCE [LARGE SCALE GENOMIC DNA]</scope>
    <source>
        <strain evidence="9">PP9</strain>
    </source>
</reference>
<dbReference type="Gene3D" id="3.20.20.140">
    <property type="entry name" value="Metal-dependent hydrolases"/>
    <property type="match status" value="1"/>
</dbReference>
<dbReference type="InterPro" id="IPR018228">
    <property type="entry name" value="DNase_TatD-rel_CS"/>
</dbReference>
<dbReference type="NCBIfam" id="TIGR00010">
    <property type="entry name" value="YchF/TatD family DNA exonuclease"/>
    <property type="match status" value="1"/>
</dbReference>
<dbReference type="InterPro" id="IPR015991">
    <property type="entry name" value="TatD/YcfH-like"/>
</dbReference>
<dbReference type="AlphaFoldDB" id="A0A143HFE5"/>
<sequence>MDSLIDIGLNLADKRFSKDTQEVVERAVSSGVTHMILTGSSIKGSQKSLRLAKEFPNTLFSTAGIHPHDASEFNGQSIEQLRGLANHQEVVAIGECGLDFNRMYSPQDVQEGCFIAQLNLAREMDFPLFLHVRDAHQRFLEIMDNHQDLINRSVVHCFTGSAEEVQQYVELGFHIGITGWICDERRGKELQEAVKFIPLHRLMVETDAPYLTPRTLTPKPKNGRNEPAFLPHIVSEVAKYRGVSVEKLAQQATENTRRFFLLP</sequence>
<keyword evidence="9" id="KW-1185">Reference proteome</keyword>
<dbReference type="CDD" id="cd01310">
    <property type="entry name" value="TatD_DNAse"/>
    <property type="match status" value="1"/>
</dbReference>
<accession>A0A143HFE5</accession>
<dbReference type="PIRSF" id="PIRSF005902">
    <property type="entry name" value="DNase_TatD"/>
    <property type="match status" value="1"/>
</dbReference>
<feature type="binding site" evidence="7">
    <location>
        <position position="207"/>
    </location>
    <ligand>
        <name>a divalent metal cation</name>
        <dbReference type="ChEBI" id="CHEBI:60240"/>
        <label>1</label>
    </ligand>
</feature>
<keyword evidence="2" id="KW-0540">Nuclease</keyword>
<keyword evidence="3 7" id="KW-0479">Metal-binding</keyword>
<dbReference type="EMBL" id="CP014806">
    <property type="protein sequence ID" value="AMW99961.1"/>
    <property type="molecule type" value="Genomic_DNA"/>
</dbReference>
<keyword evidence="4 8" id="KW-0378">Hydrolase</keyword>
<evidence type="ECO:0000256" key="1">
    <source>
        <dbReference type="ARBA" id="ARBA00022490"/>
    </source>
</evidence>